<proteinExistence type="inferred from homology"/>
<dbReference type="PROSITE" id="PS51257">
    <property type="entry name" value="PROKAR_LIPOPROTEIN"/>
    <property type="match status" value="1"/>
</dbReference>
<accession>A0A5C5YSY1</accession>
<keyword evidence="9" id="KW-0732">Signal</keyword>
<feature type="active site" description="Proton acceptor" evidence="6">
    <location>
        <position position="31"/>
    </location>
</feature>
<dbReference type="PANTHER" id="PTHR43301:SF3">
    <property type="entry name" value="ARABINAN ENDO-1,5-ALPHA-L-ARABINOSIDASE A-RELATED"/>
    <property type="match status" value="1"/>
</dbReference>
<dbReference type="InterPro" id="IPR023296">
    <property type="entry name" value="Glyco_hydro_beta-prop_sf"/>
</dbReference>
<feature type="site" description="Important for catalytic activity, responsible for pKa modulation of the active site Glu and correct orientation of both the proton donor and substrate" evidence="8">
    <location>
        <position position="151"/>
    </location>
</feature>
<comment type="caution">
    <text evidence="10">The sequence shown here is derived from an EMBL/GenBank/DDBJ whole genome shotgun (WGS) entry which is preliminary data.</text>
</comment>
<feature type="binding site" evidence="7">
    <location>
        <begin position="148"/>
        <end position="151"/>
    </location>
    <ligand>
        <name>substrate</name>
    </ligand>
</feature>
<evidence type="ECO:0000256" key="4">
    <source>
        <dbReference type="ARBA" id="ARBA00023295"/>
    </source>
</evidence>
<sequence length="357" mass="39808" precursor="true">MPRTHSLLALVLLALACTAAHAQDRSVIVHDPVIAKQGDTYYLFGTGRGITVQSSKDLQSWQNAPAVFREPPAWIKDYVPAFGGDLWAPDIFEHEGTYCLYYSASAFGRNTSAIGVATNTTLDAESPDYQWQDHGVVIRSVPGRDLWNAIDPSVAIDADGTPWMAFGSFWRGLKLVKLTPDLKSVVTGPREEWRTLAARPRDFAVDDRDAGDAANPELDYERLYTPEQLERNRTMQNGAIEAPFLFRKGDHWYLFASWDRCCRGVRSTYKVIVGRADNIRGPYVDRDGKLLSRGGGTLVAAGDGQNWAAAGHPSAYTFDGVDYLVMHAYDLQDRGRPKLRVRPITWQDGWPEIELGE</sequence>
<dbReference type="Proteomes" id="UP000318478">
    <property type="component" value="Unassembled WGS sequence"/>
</dbReference>
<feature type="binding site" evidence="7">
    <location>
        <position position="31"/>
    </location>
    <ligand>
        <name>substrate</name>
    </ligand>
</feature>
<evidence type="ECO:0000313" key="11">
    <source>
        <dbReference type="Proteomes" id="UP000318478"/>
    </source>
</evidence>
<comment type="pathway">
    <text evidence="1 5">Glycan metabolism; L-arabinan degradation.</text>
</comment>
<evidence type="ECO:0000256" key="7">
    <source>
        <dbReference type="PIRSR" id="PIRSR026534-2"/>
    </source>
</evidence>
<dbReference type="InterPro" id="IPR006710">
    <property type="entry name" value="Glyco_hydro_43"/>
</dbReference>
<feature type="binding site" evidence="7">
    <location>
        <position position="108"/>
    </location>
    <ligand>
        <name>substrate</name>
    </ligand>
</feature>
<dbReference type="PANTHER" id="PTHR43301">
    <property type="entry name" value="ARABINAN ENDO-1,5-ALPHA-L-ARABINOSIDASE"/>
    <property type="match status" value="1"/>
</dbReference>
<dbReference type="EC" id="3.2.1.-" evidence="10"/>
<dbReference type="Gene3D" id="2.115.10.20">
    <property type="entry name" value="Glycosyl hydrolase domain, family 43"/>
    <property type="match status" value="1"/>
</dbReference>
<evidence type="ECO:0000256" key="5">
    <source>
        <dbReference type="PIRNR" id="PIRNR026534"/>
    </source>
</evidence>
<evidence type="ECO:0000256" key="6">
    <source>
        <dbReference type="PIRSR" id="PIRSR026534-1"/>
    </source>
</evidence>
<feature type="signal peptide" evidence="9">
    <location>
        <begin position="1"/>
        <end position="22"/>
    </location>
</feature>
<keyword evidence="4 5" id="KW-0326">Glycosidase</keyword>
<dbReference type="UniPathway" id="UPA00667"/>
<dbReference type="PIRSF" id="PIRSF026534">
    <property type="entry name" value="Endo_alpha-L-arabinosidase"/>
    <property type="match status" value="1"/>
</dbReference>
<evidence type="ECO:0000313" key="10">
    <source>
        <dbReference type="EMBL" id="TWT77911.1"/>
    </source>
</evidence>
<dbReference type="OrthoDB" id="9801455at2"/>
<dbReference type="EMBL" id="SJPO01000003">
    <property type="protein sequence ID" value="TWT77911.1"/>
    <property type="molecule type" value="Genomic_DNA"/>
</dbReference>
<feature type="active site" description="Proton donor" evidence="6">
    <location>
        <position position="241"/>
    </location>
</feature>
<feature type="binding site" evidence="7">
    <location>
        <begin position="168"/>
        <end position="170"/>
    </location>
    <ligand>
        <name>substrate</name>
    </ligand>
</feature>
<dbReference type="RefSeq" id="WP_146585833.1">
    <property type="nucleotide sequence ID" value="NZ_SJPO01000003.1"/>
</dbReference>
<dbReference type="InterPro" id="IPR016840">
    <property type="entry name" value="Glyco_hydro_43_endo_a_Ara-ase"/>
</dbReference>
<comment type="similarity">
    <text evidence="2 5">Belongs to the glycosyl hydrolase 43 family.</text>
</comment>
<evidence type="ECO:0000256" key="8">
    <source>
        <dbReference type="PIRSR" id="PIRSR026534-3"/>
    </source>
</evidence>
<gene>
    <name evidence="10" type="primary">arbA</name>
    <name evidence="10" type="ORF">Pla123a_17100</name>
</gene>
<evidence type="ECO:0000256" key="2">
    <source>
        <dbReference type="ARBA" id="ARBA00009865"/>
    </source>
</evidence>
<dbReference type="AlphaFoldDB" id="A0A5C5YSY1"/>
<keyword evidence="11" id="KW-1185">Reference proteome</keyword>
<organism evidence="10 11">
    <name type="scientific">Posidoniimonas polymericola</name>
    <dbReference type="NCBI Taxonomy" id="2528002"/>
    <lineage>
        <taxon>Bacteria</taxon>
        <taxon>Pseudomonadati</taxon>
        <taxon>Planctomycetota</taxon>
        <taxon>Planctomycetia</taxon>
        <taxon>Pirellulales</taxon>
        <taxon>Lacipirellulaceae</taxon>
        <taxon>Posidoniimonas</taxon>
    </lineage>
</organism>
<dbReference type="GO" id="GO:0031222">
    <property type="term" value="P:arabinan catabolic process"/>
    <property type="evidence" value="ECO:0007669"/>
    <property type="project" value="UniProtKB-UniPathway"/>
</dbReference>
<dbReference type="SUPFAM" id="SSF75005">
    <property type="entry name" value="Arabinanase/levansucrase/invertase"/>
    <property type="match status" value="1"/>
</dbReference>
<evidence type="ECO:0000256" key="1">
    <source>
        <dbReference type="ARBA" id="ARBA00004834"/>
    </source>
</evidence>
<feature type="chain" id="PRO_5023095572" evidence="9">
    <location>
        <begin position="23"/>
        <end position="357"/>
    </location>
</feature>
<name>A0A5C5YSY1_9BACT</name>
<reference evidence="10 11" key="1">
    <citation type="submission" date="2019-02" db="EMBL/GenBank/DDBJ databases">
        <title>Deep-cultivation of Planctomycetes and their phenomic and genomic characterization uncovers novel biology.</title>
        <authorList>
            <person name="Wiegand S."/>
            <person name="Jogler M."/>
            <person name="Boedeker C."/>
            <person name="Pinto D."/>
            <person name="Vollmers J."/>
            <person name="Rivas-Marin E."/>
            <person name="Kohn T."/>
            <person name="Peeters S.H."/>
            <person name="Heuer A."/>
            <person name="Rast P."/>
            <person name="Oberbeckmann S."/>
            <person name="Bunk B."/>
            <person name="Jeske O."/>
            <person name="Meyerdierks A."/>
            <person name="Storesund J.E."/>
            <person name="Kallscheuer N."/>
            <person name="Luecker S."/>
            <person name="Lage O.M."/>
            <person name="Pohl T."/>
            <person name="Merkel B.J."/>
            <person name="Hornburger P."/>
            <person name="Mueller R.-W."/>
            <person name="Bruemmer F."/>
            <person name="Labrenz M."/>
            <person name="Spormann A.M."/>
            <person name="Op Den Camp H."/>
            <person name="Overmann J."/>
            <person name="Amann R."/>
            <person name="Jetten M.S.M."/>
            <person name="Mascher T."/>
            <person name="Medema M.H."/>
            <person name="Devos D.P."/>
            <person name="Kaster A.-K."/>
            <person name="Ovreas L."/>
            <person name="Rohde M."/>
            <person name="Galperin M.Y."/>
            <person name="Jogler C."/>
        </authorList>
    </citation>
    <scope>NUCLEOTIDE SEQUENCE [LARGE SCALE GENOMIC DNA]</scope>
    <source>
        <strain evidence="10 11">Pla123a</strain>
    </source>
</reference>
<evidence type="ECO:0000256" key="3">
    <source>
        <dbReference type="ARBA" id="ARBA00022801"/>
    </source>
</evidence>
<feature type="site" description="Important for substrate recognition" evidence="8">
    <location>
        <position position="312"/>
    </location>
</feature>
<dbReference type="Pfam" id="PF04616">
    <property type="entry name" value="Glyco_hydro_43"/>
    <property type="match status" value="2"/>
</dbReference>
<evidence type="ECO:0000256" key="9">
    <source>
        <dbReference type="SAM" id="SignalP"/>
    </source>
</evidence>
<protein>
    <submittedName>
        <fullName evidence="10">Extracellular exo-alpha-(1-&gt;5)-L-arabinofuranosidase ArbA</fullName>
        <ecNumber evidence="10">3.2.1.-</ecNumber>
    </submittedName>
</protein>
<dbReference type="GO" id="GO:0046558">
    <property type="term" value="F:arabinan endo-1,5-alpha-L-arabinosidase activity"/>
    <property type="evidence" value="ECO:0007669"/>
    <property type="project" value="InterPro"/>
</dbReference>
<dbReference type="InterPro" id="IPR050727">
    <property type="entry name" value="GH43_arabinanases"/>
</dbReference>
<keyword evidence="3 5" id="KW-0378">Hydrolase</keyword>